<accession>A0ABU0TPX9</accession>
<dbReference type="SMART" id="SM00898">
    <property type="entry name" value="Fapy_DNA_glyco"/>
    <property type="match status" value="1"/>
</dbReference>
<dbReference type="GO" id="GO:0140078">
    <property type="term" value="F:class I DNA-(apurinic or apyrimidinic site) endonuclease activity"/>
    <property type="evidence" value="ECO:0007669"/>
    <property type="project" value="UniProtKB-EC"/>
</dbReference>
<dbReference type="InterPro" id="IPR012319">
    <property type="entry name" value="FPG_cat"/>
</dbReference>
<evidence type="ECO:0000256" key="5">
    <source>
        <dbReference type="ARBA" id="ARBA00023125"/>
    </source>
</evidence>
<evidence type="ECO:0000313" key="12">
    <source>
        <dbReference type="Proteomes" id="UP001226691"/>
    </source>
</evidence>
<evidence type="ECO:0000256" key="9">
    <source>
        <dbReference type="ARBA" id="ARBA00023295"/>
    </source>
</evidence>
<evidence type="ECO:0000256" key="1">
    <source>
        <dbReference type="ARBA" id="ARBA00001668"/>
    </source>
</evidence>
<evidence type="ECO:0000259" key="10">
    <source>
        <dbReference type="PROSITE" id="PS51068"/>
    </source>
</evidence>
<dbReference type="InterPro" id="IPR035937">
    <property type="entry name" value="FPG_N"/>
</dbReference>
<evidence type="ECO:0000256" key="7">
    <source>
        <dbReference type="ARBA" id="ARBA00023239"/>
    </source>
</evidence>
<keyword evidence="5" id="KW-0238">DNA-binding</keyword>
<evidence type="ECO:0000256" key="4">
    <source>
        <dbReference type="ARBA" id="ARBA00022801"/>
    </source>
</evidence>
<dbReference type="PANTHER" id="PTHR22993:SF9">
    <property type="entry name" value="FORMAMIDOPYRIMIDINE-DNA GLYCOSYLASE"/>
    <property type="match status" value="1"/>
</dbReference>
<keyword evidence="6" id="KW-0234">DNA repair</keyword>
<dbReference type="PANTHER" id="PTHR22993">
    <property type="entry name" value="FORMAMIDOPYRIMIDINE-DNA GLYCOSYLASE"/>
    <property type="match status" value="1"/>
</dbReference>
<organism evidence="11 12">
    <name type="scientific">Microbacterium trichothecenolyticum</name>
    <name type="common">Aureobacterium trichothecenolyticum</name>
    <dbReference type="NCBI Taxonomy" id="69370"/>
    <lineage>
        <taxon>Bacteria</taxon>
        <taxon>Bacillati</taxon>
        <taxon>Actinomycetota</taxon>
        <taxon>Actinomycetes</taxon>
        <taxon>Micrococcales</taxon>
        <taxon>Microbacteriaceae</taxon>
        <taxon>Microbacterium</taxon>
    </lineage>
</organism>
<dbReference type="SUPFAM" id="SSF81624">
    <property type="entry name" value="N-terminal domain of MutM-like DNA repair proteins"/>
    <property type="match status" value="1"/>
</dbReference>
<dbReference type="Proteomes" id="UP001226691">
    <property type="component" value="Unassembled WGS sequence"/>
</dbReference>
<keyword evidence="9 11" id="KW-0326">Glycosidase</keyword>
<keyword evidence="8" id="KW-0511">Multifunctional enzyme</keyword>
<dbReference type="InterPro" id="IPR015886">
    <property type="entry name" value="H2TH_FPG"/>
</dbReference>
<keyword evidence="12" id="KW-1185">Reference proteome</keyword>
<dbReference type="EMBL" id="JAUTBF010000001">
    <property type="protein sequence ID" value="MDQ1121733.1"/>
    <property type="molecule type" value="Genomic_DNA"/>
</dbReference>
<evidence type="ECO:0000256" key="3">
    <source>
        <dbReference type="ARBA" id="ARBA00022763"/>
    </source>
</evidence>
<dbReference type="RefSeq" id="WP_307479280.1">
    <property type="nucleotide sequence ID" value="NZ_JAUTBF010000001.1"/>
</dbReference>
<keyword evidence="3" id="KW-0227">DNA damage</keyword>
<comment type="catalytic activity">
    <reaction evidence="1">
        <text>Hydrolysis of DNA containing ring-opened 7-methylguanine residues, releasing 2,6-diamino-4-hydroxy-5-(N-methyl)formamidopyrimidine.</text>
        <dbReference type="EC" id="3.2.2.23"/>
    </reaction>
</comment>
<feature type="domain" description="Formamidopyrimidine-DNA glycosylase catalytic" evidence="10">
    <location>
        <begin position="2"/>
        <end position="76"/>
    </location>
</feature>
<protein>
    <submittedName>
        <fullName evidence="11">Formamidopyrimidine-DNA glycosylase</fullName>
        <ecNumber evidence="11">3.2.2.23</ecNumber>
        <ecNumber evidence="11">4.2.99.18</ecNumber>
    </submittedName>
</protein>
<dbReference type="PROSITE" id="PS51068">
    <property type="entry name" value="FPG_CAT"/>
    <property type="match status" value="1"/>
</dbReference>
<dbReference type="SUPFAM" id="SSF46946">
    <property type="entry name" value="S13-like H2TH domain"/>
    <property type="match status" value="1"/>
</dbReference>
<evidence type="ECO:0000256" key="8">
    <source>
        <dbReference type="ARBA" id="ARBA00023268"/>
    </source>
</evidence>
<gene>
    <name evidence="11" type="ORF">QE412_000306</name>
</gene>
<dbReference type="Pfam" id="PF01149">
    <property type="entry name" value="Fapy_DNA_glyco"/>
    <property type="match status" value="1"/>
</dbReference>
<evidence type="ECO:0000313" key="11">
    <source>
        <dbReference type="EMBL" id="MDQ1121733.1"/>
    </source>
</evidence>
<comment type="caution">
    <text evidence="11">The sequence shown here is derived from an EMBL/GenBank/DDBJ whole genome shotgun (WGS) entry which is preliminary data.</text>
</comment>
<dbReference type="Pfam" id="PF06831">
    <property type="entry name" value="H2TH"/>
    <property type="match status" value="1"/>
</dbReference>
<proteinExistence type="inferred from homology"/>
<name>A0ABU0TPX9_MICTR</name>
<dbReference type="SMART" id="SM01232">
    <property type="entry name" value="H2TH"/>
    <property type="match status" value="1"/>
</dbReference>
<dbReference type="EC" id="3.2.2.23" evidence="11"/>
<dbReference type="Gene3D" id="1.10.8.50">
    <property type="match status" value="1"/>
</dbReference>
<dbReference type="InterPro" id="IPR010979">
    <property type="entry name" value="Ribosomal_uS13-like_H2TH"/>
</dbReference>
<dbReference type="Gene3D" id="3.20.190.10">
    <property type="entry name" value="MutM-like, N-terminal"/>
    <property type="match status" value="1"/>
</dbReference>
<evidence type="ECO:0000256" key="2">
    <source>
        <dbReference type="ARBA" id="ARBA00009409"/>
    </source>
</evidence>
<evidence type="ECO:0000256" key="6">
    <source>
        <dbReference type="ARBA" id="ARBA00023204"/>
    </source>
</evidence>
<dbReference type="EC" id="4.2.99.18" evidence="11"/>
<dbReference type="SUPFAM" id="SSF57716">
    <property type="entry name" value="Glucocorticoid receptor-like (DNA-binding domain)"/>
    <property type="match status" value="1"/>
</dbReference>
<comment type="similarity">
    <text evidence="2">Belongs to the FPG family.</text>
</comment>
<dbReference type="GO" id="GO:0008534">
    <property type="term" value="F:oxidized purine nucleobase lesion DNA N-glycosylase activity"/>
    <property type="evidence" value="ECO:0007669"/>
    <property type="project" value="UniProtKB-EC"/>
</dbReference>
<reference evidence="11 12" key="1">
    <citation type="submission" date="2023-07" db="EMBL/GenBank/DDBJ databases">
        <title>Functional and genomic diversity of the sorghum phyllosphere microbiome.</title>
        <authorList>
            <person name="Shade A."/>
        </authorList>
    </citation>
    <scope>NUCLEOTIDE SEQUENCE [LARGE SCALE GENOMIC DNA]</scope>
    <source>
        <strain evidence="11 12">SORGH_AS_1207</strain>
    </source>
</reference>
<keyword evidence="4 11" id="KW-0378">Hydrolase</keyword>
<keyword evidence="7 11" id="KW-0456">Lyase</keyword>
<sequence length="280" mass="29211">MPEAPEVEALAHFLRERLTGHAVTRVELIEARALKTRARPLDEIVGRAVTGVTRHGKHIDVDLAGVHLGIGFGRAGWATWQATGGGSEEGGSGEIAAGAAVIARIAFDIGILGITDAADWLSVQLHVVDAPDDVPAVAKLGPDAADPAYSRDMLSAALGKRRKQLKALLQEQETLAGIGNAYSDEILYAARLSPVAHAAALSEDDITRLYLALHDTLGAAVIARRGVPIADQKAAKVASMRVHGRTGEPCPDGQGVIEDIPGTKGGGQWCPSCQTLPEGA</sequence>